<evidence type="ECO:0000313" key="2">
    <source>
        <dbReference type="EMBL" id="RLM92484.1"/>
    </source>
</evidence>
<comment type="caution">
    <text evidence="2">The sequence shown here is derived from an EMBL/GenBank/DDBJ whole genome shotgun (WGS) entry which is preliminary data.</text>
</comment>
<sequence length="231" mass="24938">MEGEVERRRGHRLRRRADAVVADEVERHLPVLWCLTCAILVGFGVFMVHIFERALYQAPEFKATVSAYEGLDAPAAGAGTAPSFRVALHVGNELSRRPFCAERGAVAVSYAGVPLARPALPGFCVSGGGGGVSLPVVAAGEGMRGVPAGLRLRMEEQRQRRERVPLSVQVTMEKFTGRSAAPAPMLVWCRAMLDGQPVWPPSLYPRFSIVDAEHVLDGWNGGPTIVTPSIK</sequence>
<dbReference type="EMBL" id="PQIB02000010">
    <property type="protein sequence ID" value="RLM92484.1"/>
    <property type="molecule type" value="Genomic_DNA"/>
</dbReference>
<dbReference type="Proteomes" id="UP000275267">
    <property type="component" value="Unassembled WGS sequence"/>
</dbReference>
<evidence type="ECO:0000313" key="3">
    <source>
        <dbReference type="Proteomes" id="UP000275267"/>
    </source>
</evidence>
<dbReference type="STRING" id="4540.A0A3L6QZP1"/>
<name>A0A3L6QZP1_PANMI</name>
<reference evidence="3" key="1">
    <citation type="journal article" date="2019" name="Nat. Commun.">
        <title>The genome of broomcorn millet.</title>
        <authorList>
            <person name="Zou C."/>
            <person name="Miki D."/>
            <person name="Li D."/>
            <person name="Tang Q."/>
            <person name="Xiao L."/>
            <person name="Rajput S."/>
            <person name="Deng P."/>
            <person name="Jia W."/>
            <person name="Huang R."/>
            <person name="Zhang M."/>
            <person name="Sun Y."/>
            <person name="Hu J."/>
            <person name="Fu X."/>
            <person name="Schnable P.S."/>
            <person name="Li F."/>
            <person name="Zhang H."/>
            <person name="Feng B."/>
            <person name="Zhu X."/>
            <person name="Liu R."/>
            <person name="Schnable J.C."/>
            <person name="Zhu J.-K."/>
            <person name="Zhang H."/>
        </authorList>
    </citation>
    <scope>NUCLEOTIDE SEQUENCE [LARGE SCALE GENOMIC DNA]</scope>
</reference>
<protein>
    <recommendedName>
        <fullName evidence="4">Late embryogenesis abundant protein LEA-2 subgroup domain-containing protein</fullName>
    </recommendedName>
</protein>
<proteinExistence type="predicted"/>
<evidence type="ECO:0000256" key="1">
    <source>
        <dbReference type="SAM" id="Phobius"/>
    </source>
</evidence>
<dbReference type="PANTHER" id="PTHR33994">
    <property type="entry name" value="OS04G0515000 PROTEIN"/>
    <property type="match status" value="1"/>
</dbReference>
<accession>A0A3L6QZP1</accession>
<feature type="transmembrane region" description="Helical" evidence="1">
    <location>
        <begin position="30"/>
        <end position="51"/>
    </location>
</feature>
<keyword evidence="1" id="KW-1133">Transmembrane helix</keyword>
<dbReference type="OrthoDB" id="681740at2759"/>
<evidence type="ECO:0008006" key="4">
    <source>
        <dbReference type="Google" id="ProtNLM"/>
    </source>
</evidence>
<organism evidence="2 3">
    <name type="scientific">Panicum miliaceum</name>
    <name type="common">Proso millet</name>
    <name type="synonym">Broomcorn millet</name>
    <dbReference type="NCBI Taxonomy" id="4540"/>
    <lineage>
        <taxon>Eukaryota</taxon>
        <taxon>Viridiplantae</taxon>
        <taxon>Streptophyta</taxon>
        <taxon>Embryophyta</taxon>
        <taxon>Tracheophyta</taxon>
        <taxon>Spermatophyta</taxon>
        <taxon>Magnoliopsida</taxon>
        <taxon>Liliopsida</taxon>
        <taxon>Poales</taxon>
        <taxon>Poaceae</taxon>
        <taxon>PACMAD clade</taxon>
        <taxon>Panicoideae</taxon>
        <taxon>Panicodae</taxon>
        <taxon>Paniceae</taxon>
        <taxon>Panicinae</taxon>
        <taxon>Panicum</taxon>
        <taxon>Panicum sect. Panicum</taxon>
    </lineage>
</organism>
<keyword evidence="1" id="KW-0472">Membrane</keyword>
<dbReference type="AlphaFoldDB" id="A0A3L6QZP1"/>
<keyword evidence="3" id="KW-1185">Reference proteome</keyword>
<keyword evidence="1" id="KW-0812">Transmembrane</keyword>
<gene>
    <name evidence="2" type="ORF">C2845_PM08G27270</name>
</gene>